<evidence type="ECO:0000259" key="2">
    <source>
        <dbReference type="Pfam" id="PF13791"/>
    </source>
</evidence>
<gene>
    <name evidence="4" type="ORF">EKG37_16655</name>
</gene>
<feature type="domain" description="Sigma factor regulator C-terminal" evidence="2">
    <location>
        <begin position="178"/>
        <end position="324"/>
    </location>
</feature>
<dbReference type="AlphaFoldDB" id="A0A431VYU8"/>
<dbReference type="Pfam" id="PF13800">
    <property type="entry name" value="Sigma_reg_N"/>
    <property type="match status" value="1"/>
</dbReference>
<dbReference type="Pfam" id="PF13791">
    <property type="entry name" value="Sigma_reg_C"/>
    <property type="match status" value="1"/>
</dbReference>
<evidence type="ECO:0008006" key="6">
    <source>
        <dbReference type="Google" id="ProtNLM"/>
    </source>
</evidence>
<dbReference type="InterPro" id="IPR029101">
    <property type="entry name" value="Sigma_reg_N"/>
</dbReference>
<keyword evidence="5" id="KW-1185">Reference proteome</keyword>
<evidence type="ECO:0000313" key="4">
    <source>
        <dbReference type="EMBL" id="RTR28384.1"/>
    </source>
</evidence>
<dbReference type="OrthoDB" id="1730160at2"/>
<feature type="transmembrane region" description="Helical" evidence="1">
    <location>
        <begin position="36"/>
        <end position="59"/>
    </location>
</feature>
<keyword evidence="1" id="KW-0812">Transmembrane</keyword>
<reference evidence="4 5" key="1">
    <citation type="submission" date="2018-12" db="EMBL/GenBank/DDBJ databases">
        <title>Bacillus yapensis draft genome sequence.</title>
        <authorList>
            <person name="Yu L."/>
            <person name="Xu X."/>
            <person name="Tang X."/>
        </authorList>
    </citation>
    <scope>NUCLEOTIDE SEQUENCE [LARGE SCALE GENOMIC DNA]</scope>
    <source>
        <strain evidence="4 5">XXST-01</strain>
    </source>
</reference>
<evidence type="ECO:0000313" key="5">
    <source>
        <dbReference type="Proteomes" id="UP000271374"/>
    </source>
</evidence>
<sequence>MTDNNKTNHENEIDFMSSPSLQKAVKKSKRKQTIKYVSITVITTIILLVILFMGSKYILTKKIENKDPLYNSIHGANIMLSDTFYSYNLFSVEAETTYKKNIGDQSIVWDKQTEKIPLFGRSEILEKGSGMVEVNSIDDELKRYVRYNNFNNERKIDFYYPALSYDYLPHELDIAVTLDDNKLIEVALSFKEPLTIAEAAEKLGQDYVNWLWVDTTTSAQMEKMEQTLDGDSVKTKGGGGAFGFEVRPEIPYSEEYGPLFIQTLEQLIENGSHRSTVKEALKGIKENTQTTNGNIRLNGAVVTGTPAELKRFQNLDFIRASVLGATIDKY</sequence>
<dbReference type="EMBL" id="RXNT01000015">
    <property type="protein sequence ID" value="RTR28384.1"/>
    <property type="molecule type" value="Genomic_DNA"/>
</dbReference>
<evidence type="ECO:0000259" key="3">
    <source>
        <dbReference type="Pfam" id="PF13800"/>
    </source>
</evidence>
<dbReference type="InterPro" id="IPR025672">
    <property type="entry name" value="Sigma_reg_C_dom"/>
</dbReference>
<dbReference type="Proteomes" id="UP000271374">
    <property type="component" value="Unassembled WGS sequence"/>
</dbReference>
<comment type="caution">
    <text evidence="4">The sequence shown here is derived from an EMBL/GenBank/DDBJ whole genome shotgun (WGS) entry which is preliminary data.</text>
</comment>
<protein>
    <recommendedName>
        <fullName evidence="6">Sigma factor regulator C-terminal domain-containing protein</fullName>
    </recommendedName>
</protein>
<feature type="domain" description="Sigma factor regulator N-terminal" evidence="3">
    <location>
        <begin position="22"/>
        <end position="106"/>
    </location>
</feature>
<keyword evidence="1" id="KW-0472">Membrane</keyword>
<proteinExistence type="predicted"/>
<dbReference type="RefSeq" id="WP_126409943.1">
    <property type="nucleotide sequence ID" value="NZ_RXNT01000015.1"/>
</dbReference>
<evidence type="ECO:0000256" key="1">
    <source>
        <dbReference type="SAM" id="Phobius"/>
    </source>
</evidence>
<keyword evidence="1" id="KW-1133">Transmembrane helix</keyword>
<organism evidence="4 5">
    <name type="scientific">Bacillus yapensis</name>
    <dbReference type="NCBI Taxonomy" id="2492960"/>
    <lineage>
        <taxon>Bacteria</taxon>
        <taxon>Bacillati</taxon>
        <taxon>Bacillota</taxon>
        <taxon>Bacilli</taxon>
        <taxon>Bacillales</taxon>
        <taxon>Bacillaceae</taxon>
        <taxon>Bacillus</taxon>
    </lineage>
</organism>
<name>A0A431VYU8_9BACI</name>
<accession>A0A431VYU8</accession>